<dbReference type="Pfam" id="PF01755">
    <property type="entry name" value="Glyco_transf_25"/>
    <property type="match status" value="1"/>
</dbReference>
<reference evidence="3 4" key="1">
    <citation type="submission" date="2019-06" db="EMBL/GenBank/DDBJ databases">
        <title>Whole genome shotgun sequence of Kocuria varians NBRC 15358.</title>
        <authorList>
            <person name="Hosoyama A."/>
            <person name="Uohara A."/>
            <person name="Ohji S."/>
            <person name="Ichikawa N."/>
        </authorList>
    </citation>
    <scope>NUCLEOTIDE SEQUENCE [LARGE SCALE GENOMIC DNA]</scope>
    <source>
        <strain evidence="3 4">NBRC 15358</strain>
    </source>
</reference>
<keyword evidence="4" id="KW-1185">Reference proteome</keyword>
<sequence length="360" mass="38782">MVGTPFPLARAVVISLPGSARRSGFLSQPLGEMFEVSEAFHGASQDWTPYFDAERFAELYEREPVPAEIGCAISHARVIREFAAEDGADSDLLLVAEDDARFTADFPAVLRLLVRSALPHDVVVLADGRSGSENPLVRRKFKSLLQLSLLSRVVLAHRRLYRIGRFAGEGDCAGLYLVTRRGARKFERYAASLPGGKLNRVADAWSAFFEAGGMDIALTRPSLVTWEDPRPCAPGGSRHDVTGGVGAERSRPSCRARRGALQAAGGKACGAGHGGGRAVPPRGCVSRVSSARGERRRSLAGLRHSRSPSFRGSRRRRVVRSACCYLCRGVKDVLHFQVVPLAVATTSTHTVRPGVAPAMG</sequence>
<proteinExistence type="predicted"/>
<feature type="region of interest" description="Disordered" evidence="1">
    <location>
        <begin position="229"/>
        <end position="252"/>
    </location>
</feature>
<comment type="caution">
    <text evidence="3">The sequence shown here is derived from an EMBL/GenBank/DDBJ whole genome shotgun (WGS) entry which is preliminary data.</text>
</comment>
<accession>A0A4Y4D2K3</accession>
<dbReference type="RefSeq" id="WP_141268642.1">
    <property type="nucleotide sequence ID" value="NZ_BJNW01000002.1"/>
</dbReference>
<protein>
    <recommendedName>
        <fullName evidence="2">Glycosyl transferase family 25 domain-containing protein</fullName>
    </recommendedName>
</protein>
<feature type="domain" description="Glycosyl transferase family 25" evidence="2">
    <location>
        <begin position="13"/>
        <end position="193"/>
    </location>
</feature>
<gene>
    <name evidence="3" type="ORF">KVA01_03340</name>
</gene>
<evidence type="ECO:0000313" key="3">
    <source>
        <dbReference type="EMBL" id="GEC98179.1"/>
    </source>
</evidence>
<dbReference type="EMBL" id="BJNW01000002">
    <property type="protein sequence ID" value="GEC98179.1"/>
    <property type="molecule type" value="Genomic_DNA"/>
</dbReference>
<evidence type="ECO:0000259" key="2">
    <source>
        <dbReference type="Pfam" id="PF01755"/>
    </source>
</evidence>
<evidence type="ECO:0000313" key="4">
    <source>
        <dbReference type="Proteomes" id="UP000315730"/>
    </source>
</evidence>
<dbReference type="AlphaFoldDB" id="A0A4Y4D2K3"/>
<dbReference type="OrthoDB" id="4966805at2"/>
<evidence type="ECO:0000256" key="1">
    <source>
        <dbReference type="SAM" id="MobiDB-lite"/>
    </source>
</evidence>
<dbReference type="Proteomes" id="UP000315730">
    <property type="component" value="Unassembled WGS sequence"/>
</dbReference>
<name>A0A4Y4D2K3_KOCVA</name>
<dbReference type="InterPro" id="IPR002654">
    <property type="entry name" value="Glyco_trans_25"/>
</dbReference>
<organism evidence="3 4">
    <name type="scientific">Kocuria varians</name>
    <name type="common">Micrococcus varians</name>
    <dbReference type="NCBI Taxonomy" id="1272"/>
    <lineage>
        <taxon>Bacteria</taxon>
        <taxon>Bacillati</taxon>
        <taxon>Actinomycetota</taxon>
        <taxon>Actinomycetes</taxon>
        <taxon>Micrococcales</taxon>
        <taxon>Micrococcaceae</taxon>
        <taxon>Kocuria</taxon>
    </lineage>
</organism>